<evidence type="ECO:0000313" key="3">
    <source>
        <dbReference type="Proteomes" id="UP000593601"/>
    </source>
</evidence>
<dbReference type="AlphaFoldDB" id="A0A7M2RGB6"/>
<evidence type="ECO:0000313" key="2">
    <source>
        <dbReference type="EMBL" id="QOV19383.1"/>
    </source>
</evidence>
<name>A0A7M2RGB6_9FIRM</name>
<organism evidence="2 3">
    <name type="scientific">Blautia liquoris</name>
    <dbReference type="NCBI Taxonomy" id="2779518"/>
    <lineage>
        <taxon>Bacteria</taxon>
        <taxon>Bacillati</taxon>
        <taxon>Bacillota</taxon>
        <taxon>Clostridia</taxon>
        <taxon>Lachnospirales</taxon>
        <taxon>Lachnospiraceae</taxon>
        <taxon>Blautia</taxon>
    </lineage>
</organism>
<dbReference type="RefSeq" id="WP_193735703.1">
    <property type="nucleotide sequence ID" value="NZ_CP063304.1"/>
</dbReference>
<dbReference type="Pfam" id="PF00583">
    <property type="entry name" value="Acetyltransf_1"/>
    <property type="match status" value="1"/>
</dbReference>
<dbReference type="Proteomes" id="UP000593601">
    <property type="component" value="Chromosome"/>
</dbReference>
<dbReference type="GO" id="GO:0016747">
    <property type="term" value="F:acyltransferase activity, transferring groups other than amino-acyl groups"/>
    <property type="evidence" value="ECO:0007669"/>
    <property type="project" value="InterPro"/>
</dbReference>
<gene>
    <name evidence="2" type="ORF">INP51_15860</name>
</gene>
<dbReference type="KEGG" id="bliq:INP51_15860"/>
<reference evidence="2 3" key="1">
    <citation type="submission" date="2020-10" db="EMBL/GenBank/DDBJ databases">
        <title>Blautia liquoris sp.nov., isolated from the mud in a fermentation cellar used for the production of Chinese strong-flavoured liquor.</title>
        <authorList>
            <person name="Lu L."/>
        </authorList>
    </citation>
    <scope>NUCLEOTIDE SEQUENCE [LARGE SCALE GENOMIC DNA]</scope>
    <source>
        <strain evidence="2 3">LZLJ-3</strain>
    </source>
</reference>
<keyword evidence="2" id="KW-0808">Transferase</keyword>
<dbReference type="InterPro" id="IPR000182">
    <property type="entry name" value="GNAT_dom"/>
</dbReference>
<dbReference type="PROSITE" id="PS51186">
    <property type="entry name" value="GNAT"/>
    <property type="match status" value="1"/>
</dbReference>
<proteinExistence type="predicted"/>
<dbReference type="EMBL" id="CP063304">
    <property type="protein sequence ID" value="QOV19383.1"/>
    <property type="molecule type" value="Genomic_DNA"/>
</dbReference>
<evidence type="ECO:0000259" key="1">
    <source>
        <dbReference type="PROSITE" id="PS51186"/>
    </source>
</evidence>
<dbReference type="Gene3D" id="3.40.630.30">
    <property type="match status" value="1"/>
</dbReference>
<feature type="domain" description="N-acetyltransferase" evidence="1">
    <location>
        <begin position="5"/>
        <end position="151"/>
    </location>
</feature>
<dbReference type="InterPro" id="IPR016181">
    <property type="entry name" value="Acyl_CoA_acyltransferase"/>
</dbReference>
<accession>A0A7M2RGB6</accession>
<sequence length="151" mass="17628">MCKYKIVRLVDTPESKNEMANWFHEKWGVPLEAYTESMEECLKKKNGVPQWYVAISDGEIIGGLGVIENDFHDRKDLSPNVCAVYVEEEYRCNGIAGELLYYVCEDMKANGIDKLYLVTDHTTFYERYGWKFLCMVQGDGEPDMTRMYIYE</sequence>
<dbReference type="CDD" id="cd04301">
    <property type="entry name" value="NAT_SF"/>
    <property type="match status" value="1"/>
</dbReference>
<protein>
    <submittedName>
        <fullName evidence="2">GNAT family N-acetyltransferase</fullName>
    </submittedName>
</protein>
<keyword evidence="3" id="KW-1185">Reference proteome</keyword>
<dbReference type="SUPFAM" id="SSF55729">
    <property type="entry name" value="Acyl-CoA N-acyltransferases (Nat)"/>
    <property type="match status" value="1"/>
</dbReference>